<gene>
    <name evidence="1" type="ORF">G8O30_02405</name>
</gene>
<sequence>MEKELLTKKISLLAALFFYFIKLCNQSIISLITSTEAQVFMGVSSREWLAPSTTSIGILFFNVSNWRASICFMVTEAKICP</sequence>
<accession>A0A7S8HEJ1</accession>
<reference evidence="1 2" key="1">
    <citation type="submission" date="2019-07" db="EMBL/GenBank/DDBJ databases">
        <title>Genome sequence of 2 isolates from Red Sea Mangroves.</title>
        <authorList>
            <person name="Sefrji F."/>
            <person name="Michoud G."/>
            <person name="Merlino G."/>
            <person name="Daffonchio D."/>
        </authorList>
    </citation>
    <scope>NUCLEOTIDE SEQUENCE [LARGE SCALE GENOMIC DNA]</scope>
    <source>
        <strain evidence="1 2">R1DC41</strain>
    </source>
</reference>
<evidence type="ECO:0000313" key="1">
    <source>
        <dbReference type="EMBL" id="QPC45889.1"/>
    </source>
</evidence>
<dbReference type="RefSeq" id="WP_239673407.1">
    <property type="nucleotide sequence ID" value="NZ_CP049742.1"/>
</dbReference>
<name>A0A7S8HEJ1_9BACI</name>
<keyword evidence="2" id="KW-1185">Reference proteome</keyword>
<dbReference type="AlphaFoldDB" id="A0A7S8HEJ1"/>
<dbReference type="KEGG" id="mcui:G8O30_02405"/>
<protein>
    <submittedName>
        <fullName evidence="1">Uncharacterized protein</fullName>
    </submittedName>
</protein>
<proteinExistence type="predicted"/>
<dbReference type="EMBL" id="CP049742">
    <property type="protein sequence ID" value="QPC45889.1"/>
    <property type="molecule type" value="Genomic_DNA"/>
</dbReference>
<evidence type="ECO:0000313" key="2">
    <source>
        <dbReference type="Proteomes" id="UP000593626"/>
    </source>
</evidence>
<organism evidence="1 2">
    <name type="scientific">Mangrovibacillus cuniculi</name>
    <dbReference type="NCBI Taxonomy" id="2593652"/>
    <lineage>
        <taxon>Bacteria</taxon>
        <taxon>Bacillati</taxon>
        <taxon>Bacillota</taxon>
        <taxon>Bacilli</taxon>
        <taxon>Bacillales</taxon>
        <taxon>Bacillaceae</taxon>
        <taxon>Mangrovibacillus</taxon>
    </lineage>
</organism>
<dbReference type="Proteomes" id="UP000593626">
    <property type="component" value="Chromosome"/>
</dbReference>